<comment type="caution">
    <text evidence="3">The sequence shown here is derived from an EMBL/GenBank/DDBJ whole genome shotgun (WGS) entry which is preliminary data.</text>
</comment>
<name>A0A6A0HCU5_HYAAZ</name>
<feature type="domain" description="Choline/carnitine acyltransferase" evidence="2">
    <location>
        <begin position="76"/>
        <end position="160"/>
    </location>
</feature>
<feature type="non-terminal residue" evidence="3">
    <location>
        <position position="167"/>
    </location>
</feature>
<accession>A0A6A0HCU5</accession>
<dbReference type="GO" id="GO:0019254">
    <property type="term" value="P:carnitine metabolic process, CoA-linked"/>
    <property type="evidence" value="ECO:0007669"/>
    <property type="project" value="TreeGrafter"/>
</dbReference>
<dbReference type="GO" id="GO:0005777">
    <property type="term" value="C:peroxisome"/>
    <property type="evidence" value="ECO:0007669"/>
    <property type="project" value="TreeGrafter"/>
</dbReference>
<dbReference type="Pfam" id="PF00755">
    <property type="entry name" value="Carn_acyltransf"/>
    <property type="match status" value="2"/>
</dbReference>
<dbReference type="AlphaFoldDB" id="A0A6A0HCU5"/>
<dbReference type="PANTHER" id="PTHR22589:SF103">
    <property type="entry name" value="CARNITINE O-ACETYL-TRANSFERASE, ISOFORM A-RELATED"/>
    <property type="match status" value="1"/>
</dbReference>
<dbReference type="InterPro" id="IPR000542">
    <property type="entry name" value="Carn_acyl_trans"/>
</dbReference>
<proteinExistence type="inferred from homology"/>
<dbReference type="OrthoDB" id="240216at2759"/>
<organism evidence="3">
    <name type="scientific">Hyalella azteca</name>
    <name type="common">Amphipod</name>
    <dbReference type="NCBI Taxonomy" id="294128"/>
    <lineage>
        <taxon>Eukaryota</taxon>
        <taxon>Metazoa</taxon>
        <taxon>Ecdysozoa</taxon>
        <taxon>Arthropoda</taxon>
        <taxon>Crustacea</taxon>
        <taxon>Multicrustacea</taxon>
        <taxon>Malacostraca</taxon>
        <taxon>Eumalacostraca</taxon>
        <taxon>Peracarida</taxon>
        <taxon>Amphipoda</taxon>
        <taxon>Senticaudata</taxon>
        <taxon>Talitrida</taxon>
        <taxon>Talitroidea</taxon>
        <taxon>Hyalellidae</taxon>
        <taxon>Hyalella</taxon>
    </lineage>
</organism>
<reference evidence="3" key="1">
    <citation type="submission" date="2014-08" db="EMBL/GenBank/DDBJ databases">
        <authorList>
            <person name="Murali S."/>
            <person name="Richards S."/>
            <person name="Bandaranaike D."/>
            <person name="Bellair M."/>
            <person name="Blankenburg K."/>
            <person name="Chao H."/>
            <person name="Dinh H."/>
            <person name="Doddapaneni H."/>
            <person name="Dugan-Rocha S."/>
            <person name="Elkadiri S."/>
            <person name="Gnanaolivu R."/>
            <person name="Hughes D."/>
            <person name="Lee S."/>
            <person name="Li M."/>
            <person name="Ming W."/>
            <person name="Munidasa M."/>
            <person name="Muniz J."/>
            <person name="Nguyen L."/>
            <person name="Osuji N."/>
            <person name="Pu L.-L."/>
            <person name="Puazo M."/>
            <person name="Skinner E."/>
            <person name="Qu C."/>
            <person name="Quiroz J."/>
            <person name="Raj R."/>
            <person name="Weissenberger G."/>
            <person name="Xin Y."/>
            <person name="Zou X."/>
            <person name="Han Y."/>
            <person name="Worley K."/>
            <person name="Muzny D."/>
            <person name="Gibbs R."/>
        </authorList>
    </citation>
    <scope>NUCLEOTIDE SEQUENCE</scope>
    <source>
        <strain evidence="3">HAZT.00-mixed</strain>
        <tissue evidence="3">Whole organism</tissue>
    </source>
</reference>
<dbReference type="PANTHER" id="PTHR22589">
    <property type="entry name" value="CARNITINE O-ACYLTRANSFERASE"/>
    <property type="match status" value="1"/>
</dbReference>
<dbReference type="EMBL" id="JQDR03001303">
    <property type="protein sequence ID" value="KAA0203613.1"/>
    <property type="molecule type" value="Genomic_DNA"/>
</dbReference>
<feature type="domain" description="Choline/carnitine acyltransferase" evidence="2">
    <location>
        <begin position="5"/>
        <end position="46"/>
    </location>
</feature>
<dbReference type="Proteomes" id="UP000711488">
    <property type="component" value="Unassembled WGS sequence"/>
</dbReference>
<reference evidence="3" key="3">
    <citation type="submission" date="2019-06" db="EMBL/GenBank/DDBJ databases">
        <authorList>
            <person name="Poynton C."/>
            <person name="Hasenbein S."/>
            <person name="Benoit J.B."/>
            <person name="Sepulveda M.S."/>
            <person name="Poelchau M.F."/>
            <person name="Murali S.C."/>
            <person name="Chen S."/>
            <person name="Glastad K.M."/>
            <person name="Werren J.H."/>
            <person name="Vineis J.H."/>
            <person name="Bowen J.L."/>
            <person name="Friedrich M."/>
            <person name="Jones J."/>
            <person name="Robertson H.M."/>
            <person name="Feyereisen R."/>
            <person name="Mechler-Hickson A."/>
            <person name="Mathers N."/>
            <person name="Lee C.E."/>
            <person name="Colbourne J.K."/>
            <person name="Biales A."/>
            <person name="Johnston J.S."/>
            <person name="Wellborn G.A."/>
            <person name="Rosendale A.J."/>
            <person name="Cridge A.G."/>
            <person name="Munoz-Torres M.C."/>
            <person name="Bain P.A."/>
            <person name="Manny A.R."/>
            <person name="Major K.M."/>
            <person name="Lambert F.N."/>
            <person name="Vulpe C.D."/>
            <person name="Tuck P."/>
            <person name="Blalock B.J."/>
            <person name="Lin Y.-Y."/>
            <person name="Smith M.E."/>
            <person name="Ochoa-Acuna H."/>
            <person name="Chen M.-J.M."/>
            <person name="Childers C.P."/>
            <person name="Qu J."/>
            <person name="Dugan S."/>
            <person name="Lee S.L."/>
            <person name="Chao H."/>
            <person name="Dinh H."/>
            <person name="Han Y."/>
            <person name="Doddapaneni H."/>
            <person name="Worley K.C."/>
            <person name="Muzny D.M."/>
            <person name="Gibbs R.A."/>
            <person name="Richards S."/>
        </authorList>
    </citation>
    <scope>NUCLEOTIDE SEQUENCE</scope>
    <source>
        <strain evidence="3">HAZT.00-mixed</strain>
        <tissue evidence="3">Whole organism</tissue>
    </source>
</reference>
<comment type="similarity">
    <text evidence="1">Belongs to the carnitine/choline acetyltransferase family.</text>
</comment>
<sequence length="167" mass="18388">MVPNSLVEDLEMTCFVYDKYGKTFMKAKGVSPDSFIQMAIQLAFYRRVPYRWPSSWPSTGESRKLHTDGHPAGLLQVSPDSFIQMAIQLAFYRVHGEPAAHYESASTRMFAGGRTETIRSCSEESAAFCAAALDASAAPRHQRRLLLQAVAAHNAYAKQVLGSVGQA</sequence>
<dbReference type="SUPFAM" id="SSF52777">
    <property type="entry name" value="CoA-dependent acyltransferases"/>
    <property type="match status" value="2"/>
</dbReference>
<protein>
    <recommendedName>
        <fullName evidence="2">Choline/carnitine acyltransferase domain-containing protein</fullName>
    </recommendedName>
</protein>
<reference evidence="3" key="2">
    <citation type="journal article" date="2018" name="Environ. Sci. Technol.">
        <title>The Toxicogenome of Hyalella azteca: A Model for Sediment Ecotoxicology and Evolutionary Toxicology.</title>
        <authorList>
            <person name="Poynton H.C."/>
            <person name="Hasenbein S."/>
            <person name="Benoit J.B."/>
            <person name="Sepulveda M.S."/>
            <person name="Poelchau M.F."/>
            <person name="Hughes D.S.T."/>
            <person name="Murali S.C."/>
            <person name="Chen S."/>
            <person name="Glastad K.M."/>
            <person name="Goodisman M.A.D."/>
            <person name="Werren J.H."/>
            <person name="Vineis J.H."/>
            <person name="Bowen J.L."/>
            <person name="Friedrich M."/>
            <person name="Jones J."/>
            <person name="Robertson H.M."/>
            <person name="Feyereisen R."/>
            <person name="Mechler-Hickson A."/>
            <person name="Mathers N."/>
            <person name="Lee C.E."/>
            <person name="Colbourne J.K."/>
            <person name="Biales A."/>
            <person name="Johnston J.S."/>
            <person name="Wellborn G.A."/>
            <person name="Rosendale A.J."/>
            <person name="Cridge A.G."/>
            <person name="Munoz-Torres M.C."/>
            <person name="Bain P.A."/>
            <person name="Manny A.R."/>
            <person name="Major K.M."/>
            <person name="Lambert F.N."/>
            <person name="Vulpe C.D."/>
            <person name="Tuck P."/>
            <person name="Blalock B.J."/>
            <person name="Lin Y.Y."/>
            <person name="Smith M.E."/>
            <person name="Ochoa-Acuna H."/>
            <person name="Chen M.M."/>
            <person name="Childers C.P."/>
            <person name="Qu J."/>
            <person name="Dugan S."/>
            <person name="Lee S.L."/>
            <person name="Chao H."/>
            <person name="Dinh H."/>
            <person name="Han Y."/>
            <person name="Doddapaneni H."/>
            <person name="Worley K.C."/>
            <person name="Muzny D.M."/>
            <person name="Gibbs R.A."/>
            <person name="Richards S."/>
        </authorList>
    </citation>
    <scope>NUCLEOTIDE SEQUENCE</scope>
    <source>
        <strain evidence="3">HAZT.00-mixed</strain>
        <tissue evidence="3">Whole organism</tissue>
    </source>
</reference>
<dbReference type="InterPro" id="IPR023213">
    <property type="entry name" value="CAT-like_dom_sf"/>
</dbReference>
<evidence type="ECO:0000313" key="3">
    <source>
        <dbReference type="EMBL" id="KAA0203613.1"/>
    </source>
</evidence>
<dbReference type="InterPro" id="IPR039551">
    <property type="entry name" value="Cho/carn_acyl_trans"/>
</dbReference>
<gene>
    <name evidence="3" type="ORF">HAZT_HAZT010619</name>
</gene>
<evidence type="ECO:0000256" key="1">
    <source>
        <dbReference type="ARBA" id="ARBA00005232"/>
    </source>
</evidence>
<dbReference type="Gene3D" id="3.30.559.10">
    <property type="entry name" value="Chloramphenicol acetyltransferase-like domain"/>
    <property type="match status" value="2"/>
</dbReference>
<dbReference type="GO" id="GO:0004092">
    <property type="term" value="F:carnitine O-acetyltransferase activity"/>
    <property type="evidence" value="ECO:0007669"/>
    <property type="project" value="TreeGrafter"/>
</dbReference>
<evidence type="ECO:0000259" key="2">
    <source>
        <dbReference type="Pfam" id="PF00755"/>
    </source>
</evidence>